<name>A0A0C2XN20_AMAMK</name>
<evidence type="ECO:0000259" key="1">
    <source>
        <dbReference type="PROSITE" id="PS51704"/>
    </source>
</evidence>
<dbReference type="STRING" id="946122.A0A0C2XN20"/>
<dbReference type="GO" id="GO:0008081">
    <property type="term" value="F:phosphoric diester hydrolase activity"/>
    <property type="evidence" value="ECO:0007669"/>
    <property type="project" value="InterPro"/>
</dbReference>
<dbReference type="Pfam" id="PF03009">
    <property type="entry name" value="GDPD"/>
    <property type="match status" value="1"/>
</dbReference>
<dbReference type="OrthoDB" id="1058301at2759"/>
<dbReference type="InterPro" id="IPR030395">
    <property type="entry name" value="GP_PDE_dom"/>
</dbReference>
<dbReference type="GO" id="GO:0006629">
    <property type="term" value="P:lipid metabolic process"/>
    <property type="evidence" value="ECO:0007669"/>
    <property type="project" value="InterPro"/>
</dbReference>
<proteinExistence type="predicted"/>
<keyword evidence="3" id="KW-1185">Reference proteome</keyword>
<dbReference type="SUPFAM" id="SSF51695">
    <property type="entry name" value="PLC-like phosphodiesterases"/>
    <property type="match status" value="1"/>
</dbReference>
<feature type="domain" description="GP-PDE" evidence="1">
    <location>
        <begin position="29"/>
        <end position="338"/>
    </location>
</feature>
<dbReference type="PANTHER" id="PTHR46211">
    <property type="entry name" value="GLYCEROPHOSPHORYL DIESTER PHOSPHODIESTERASE"/>
    <property type="match status" value="1"/>
</dbReference>
<dbReference type="Gene3D" id="3.20.20.190">
    <property type="entry name" value="Phosphatidylinositol (PI) phosphodiesterase"/>
    <property type="match status" value="1"/>
</dbReference>
<dbReference type="PROSITE" id="PS51704">
    <property type="entry name" value="GP_PDE"/>
    <property type="match status" value="1"/>
</dbReference>
<dbReference type="HOGENOM" id="CLU_030006_7_0_1"/>
<dbReference type="PANTHER" id="PTHR46211:SF14">
    <property type="entry name" value="GLYCEROPHOSPHODIESTER PHOSPHODIESTERASE"/>
    <property type="match status" value="1"/>
</dbReference>
<accession>A0A0C2XN20</accession>
<dbReference type="AlphaFoldDB" id="A0A0C2XN20"/>
<dbReference type="InterPro" id="IPR017946">
    <property type="entry name" value="PLC-like_Pdiesterase_TIM-brl"/>
</dbReference>
<dbReference type="EMBL" id="KN818223">
    <property type="protein sequence ID" value="KIL70971.1"/>
    <property type="molecule type" value="Genomic_DNA"/>
</dbReference>
<sequence>MVYGAWSLFATYISLFANKPSDPVHWQYFDLQGHRGGRGDVIENTLPSFAWALVSGVTTLELDNGITRDGVPIVWHDEAISADKCEDTSPAFIGDPDFPYVGKSIANLTLAQIKMLDCGSKRSNNYPLQLRYPGTKISTLRELFEFASCADPDHRMLWNIESKINPVTPGATLDVDVFVTKQHAEFIASGYAPSQITYQSFDWRTLVAMKALDDRFPISALIDEDSVVSDAHGISPWLAGLHLEGFPGSMDVQIAHAAKYINADILSPAAFYENGTSHDPSLPGYIPFATRDMVDRAHDLGMLVVPWTVNRLNIADELLDWGVDGIITDYPSTFYRWAKSRNLKVAPQYSEKEVMFCLRKHLQTV</sequence>
<dbReference type="InParanoid" id="A0A0C2XN20"/>
<evidence type="ECO:0000313" key="2">
    <source>
        <dbReference type="EMBL" id="KIL70971.1"/>
    </source>
</evidence>
<organism evidence="2 3">
    <name type="scientific">Amanita muscaria (strain Koide BX008)</name>
    <dbReference type="NCBI Taxonomy" id="946122"/>
    <lineage>
        <taxon>Eukaryota</taxon>
        <taxon>Fungi</taxon>
        <taxon>Dikarya</taxon>
        <taxon>Basidiomycota</taxon>
        <taxon>Agaricomycotina</taxon>
        <taxon>Agaricomycetes</taxon>
        <taxon>Agaricomycetidae</taxon>
        <taxon>Agaricales</taxon>
        <taxon>Pluteineae</taxon>
        <taxon>Amanitaceae</taxon>
        <taxon>Amanita</taxon>
    </lineage>
</organism>
<gene>
    <name evidence="2" type="ORF">M378DRAFT_183514</name>
</gene>
<reference evidence="2 3" key="1">
    <citation type="submission" date="2014-04" db="EMBL/GenBank/DDBJ databases">
        <title>Evolutionary Origins and Diversification of the Mycorrhizal Mutualists.</title>
        <authorList>
            <consortium name="DOE Joint Genome Institute"/>
            <consortium name="Mycorrhizal Genomics Consortium"/>
            <person name="Kohler A."/>
            <person name="Kuo A."/>
            <person name="Nagy L.G."/>
            <person name="Floudas D."/>
            <person name="Copeland A."/>
            <person name="Barry K.W."/>
            <person name="Cichocki N."/>
            <person name="Veneault-Fourrey C."/>
            <person name="LaButti K."/>
            <person name="Lindquist E.A."/>
            <person name="Lipzen A."/>
            <person name="Lundell T."/>
            <person name="Morin E."/>
            <person name="Murat C."/>
            <person name="Riley R."/>
            <person name="Ohm R."/>
            <person name="Sun H."/>
            <person name="Tunlid A."/>
            <person name="Henrissat B."/>
            <person name="Grigoriev I.V."/>
            <person name="Hibbett D.S."/>
            <person name="Martin F."/>
        </authorList>
    </citation>
    <scope>NUCLEOTIDE SEQUENCE [LARGE SCALE GENOMIC DNA]</scope>
    <source>
        <strain evidence="2 3">Koide BX008</strain>
    </source>
</reference>
<protein>
    <recommendedName>
        <fullName evidence="1">GP-PDE domain-containing protein</fullName>
    </recommendedName>
</protein>
<evidence type="ECO:0000313" key="3">
    <source>
        <dbReference type="Proteomes" id="UP000054549"/>
    </source>
</evidence>
<dbReference type="Proteomes" id="UP000054549">
    <property type="component" value="Unassembled WGS sequence"/>
</dbReference>